<sequence>MPYVHYPALPNSLTAALAVCSVITWLLSPTRVAGQDLRLKSVSTAATEVSVALPQQVRHRIILNDYEIIPENGLAAFKLNSPASPVTYSTEKFNANKLAHKVLSSLRKAARASRTQVKTAGTYSERLLLRPWQLIGTKGYADTRAIRRQFRQQLAQILSERYLEGSMSK</sequence>
<evidence type="ECO:0000313" key="1">
    <source>
        <dbReference type="EMBL" id="TGE26450.1"/>
    </source>
</evidence>
<reference evidence="1 2" key="1">
    <citation type="submission" date="2019-04" db="EMBL/GenBank/DDBJ databases">
        <authorList>
            <person name="Feng G."/>
            <person name="Zhang J."/>
            <person name="Zhu H."/>
        </authorList>
    </citation>
    <scope>NUCLEOTIDE SEQUENCE [LARGE SCALE GENOMIC DNA]</scope>
    <source>
        <strain evidence="1 2">9PBR-1</strain>
    </source>
</reference>
<dbReference type="AlphaFoldDB" id="A0A4Z0Q8W9"/>
<accession>A0A4Z0Q8W9</accession>
<dbReference type="Proteomes" id="UP000298471">
    <property type="component" value="Unassembled WGS sequence"/>
</dbReference>
<dbReference type="EMBL" id="SRMB01000003">
    <property type="protein sequence ID" value="TGE26450.1"/>
    <property type="molecule type" value="Genomic_DNA"/>
</dbReference>
<evidence type="ECO:0000313" key="2">
    <source>
        <dbReference type="Proteomes" id="UP000298471"/>
    </source>
</evidence>
<keyword evidence="2" id="KW-1185">Reference proteome</keyword>
<name>A0A4Z0Q8W9_9BACT</name>
<proteinExistence type="predicted"/>
<comment type="caution">
    <text evidence="1">The sequence shown here is derived from an EMBL/GenBank/DDBJ whole genome shotgun (WGS) entry which is preliminary data.</text>
</comment>
<protein>
    <submittedName>
        <fullName evidence="1">Uncharacterized protein</fullName>
    </submittedName>
</protein>
<gene>
    <name evidence="1" type="ORF">E5K02_16790</name>
</gene>
<organism evidence="1 2">
    <name type="scientific">Hymenobacter metallicola</name>
    <dbReference type="NCBI Taxonomy" id="2563114"/>
    <lineage>
        <taxon>Bacteria</taxon>
        <taxon>Pseudomonadati</taxon>
        <taxon>Bacteroidota</taxon>
        <taxon>Cytophagia</taxon>
        <taxon>Cytophagales</taxon>
        <taxon>Hymenobacteraceae</taxon>
        <taxon>Hymenobacter</taxon>
    </lineage>
</organism>
<dbReference type="RefSeq" id="WP_135396359.1">
    <property type="nucleotide sequence ID" value="NZ_SRMB01000003.1"/>
</dbReference>